<dbReference type="HOGENOM" id="CLU_1893281_0_0_7"/>
<organism evidence="2 3">
    <name type="scientific">Halobacteriovorax marinus (strain ATCC BAA-682 / DSM 15412 / SJ)</name>
    <name type="common">Bacteriovorax marinus</name>
    <dbReference type="NCBI Taxonomy" id="862908"/>
    <lineage>
        <taxon>Bacteria</taxon>
        <taxon>Pseudomonadati</taxon>
        <taxon>Bdellovibrionota</taxon>
        <taxon>Bacteriovoracia</taxon>
        <taxon>Bacteriovoracales</taxon>
        <taxon>Halobacteriovoraceae</taxon>
        <taxon>Halobacteriovorax</taxon>
    </lineage>
</organism>
<dbReference type="KEGG" id="bmx:BMS_2233"/>
<accession>E1X464</accession>
<dbReference type="Proteomes" id="UP000008963">
    <property type="component" value="Chromosome"/>
</dbReference>
<dbReference type="PATRIC" id="fig|862908.3.peg.2124"/>
<evidence type="ECO:0000313" key="2">
    <source>
        <dbReference type="EMBL" id="CBW27035.1"/>
    </source>
</evidence>
<name>E1X464_HALMS</name>
<evidence type="ECO:0000256" key="1">
    <source>
        <dbReference type="SAM" id="SignalP"/>
    </source>
</evidence>
<reference evidence="3" key="1">
    <citation type="journal article" date="2013" name="ISME J.">
        <title>A small predatory core genome in the divergent marine Bacteriovorax marinus SJ and the terrestrial Bdellovibrio bacteriovorus.</title>
        <authorList>
            <person name="Crossman L.C."/>
            <person name="Chen H."/>
            <person name="Cerdeno-Tarraga A.M."/>
            <person name="Brooks K."/>
            <person name="Quail M.A."/>
            <person name="Pineiro S.A."/>
            <person name="Hobley L."/>
            <person name="Sockett R.E."/>
            <person name="Bentley S.D."/>
            <person name="Parkhill J."/>
            <person name="Williams H.N."/>
            <person name="Stine O.C."/>
        </authorList>
    </citation>
    <scope>NUCLEOTIDE SEQUENCE [LARGE SCALE GENOMIC DNA]</scope>
    <source>
        <strain evidence="3">ATCC BAA-682 / DSM 15412 / SJ</strain>
    </source>
</reference>
<dbReference type="EMBL" id="FQ312005">
    <property type="protein sequence ID" value="CBW27035.1"/>
    <property type="molecule type" value="Genomic_DNA"/>
</dbReference>
<keyword evidence="1" id="KW-0732">Signal</keyword>
<gene>
    <name evidence="2" type="ordered locus">BMS_2233</name>
</gene>
<dbReference type="RefSeq" id="WP_014244813.1">
    <property type="nucleotide sequence ID" value="NC_016620.1"/>
</dbReference>
<evidence type="ECO:0000313" key="3">
    <source>
        <dbReference type="Proteomes" id="UP000008963"/>
    </source>
</evidence>
<protein>
    <submittedName>
        <fullName evidence="2">Exported protein</fullName>
    </submittedName>
</protein>
<feature type="chain" id="PRO_5003154906" evidence="1">
    <location>
        <begin position="19"/>
        <end position="134"/>
    </location>
</feature>
<dbReference type="AlphaFoldDB" id="E1X464"/>
<proteinExistence type="predicted"/>
<dbReference type="OrthoDB" id="9980518at2"/>
<keyword evidence="3" id="KW-1185">Reference proteome</keyword>
<feature type="signal peptide" evidence="1">
    <location>
        <begin position="1"/>
        <end position="18"/>
    </location>
</feature>
<sequence>MKNLIILLFLISSVSIFAKNPVKSNRAIEEVSWALESARWDYDQAMTLNFEEFLGKDSLNCEMRSYDEAMTLIRKAIRGFRGYFPDEELPFSEALAALDSILAGQDLEYCLGEDYGTKVWQIYRGSEYLFSVEQ</sequence>